<reference evidence="1 2" key="1">
    <citation type="journal article" date="2024" name="Nat. Commun.">
        <title>Phylogenomics reveals the evolutionary origins of lichenization in chlorophyte algae.</title>
        <authorList>
            <person name="Puginier C."/>
            <person name="Libourel C."/>
            <person name="Otte J."/>
            <person name="Skaloud P."/>
            <person name="Haon M."/>
            <person name="Grisel S."/>
            <person name="Petersen M."/>
            <person name="Berrin J.G."/>
            <person name="Delaux P.M."/>
            <person name="Dal Grande F."/>
            <person name="Keller J."/>
        </authorList>
    </citation>
    <scope>NUCLEOTIDE SEQUENCE [LARGE SCALE GENOMIC DNA]</scope>
    <source>
        <strain evidence="1 2">SAG 2036</strain>
    </source>
</reference>
<evidence type="ECO:0008006" key="3">
    <source>
        <dbReference type="Google" id="ProtNLM"/>
    </source>
</evidence>
<accession>A0AAW1NZ55</accession>
<dbReference type="Pfam" id="PF00300">
    <property type="entry name" value="His_Phos_1"/>
    <property type="match status" value="1"/>
</dbReference>
<protein>
    <recommendedName>
        <fullName evidence="3">Phosphoglycerate mutase</fullName>
    </recommendedName>
</protein>
<dbReference type="Gene3D" id="3.40.50.1240">
    <property type="entry name" value="Phosphoglycerate mutase-like"/>
    <property type="match status" value="1"/>
</dbReference>
<dbReference type="PANTHER" id="PTHR47821">
    <property type="entry name" value="PHOSPHOGLYCERATE MUTASE FAMILY PROTEIN"/>
    <property type="match status" value="1"/>
</dbReference>
<dbReference type="InterPro" id="IPR029033">
    <property type="entry name" value="His_PPase_superfam"/>
</dbReference>
<evidence type="ECO:0000313" key="2">
    <source>
        <dbReference type="Proteomes" id="UP001465755"/>
    </source>
</evidence>
<sequence length="255" mass="28307">MAATFCATHLCLPCIQRPLLRKRLAPVCLSSREASLPSKPKQAVSLTNEFWLLRHGRSKANELGIIVSLPENGLKEDYALAQEGKLQAEEAGKKLAAAIKKKDKSQIYIYCSPFSRTVETAVIAARHLGISEHDANFQIADELRERFFGSFELQSHENYVPVWTQDQASSDYQPPGDGESVAQVAARIWKLCDRIEQEHSGCTVILVSHGDTLSIAWAALTDQSLLDNRKHGLVTGEVRLLDAKTHAFREVNDLS</sequence>
<keyword evidence="2" id="KW-1185">Reference proteome</keyword>
<name>A0AAW1NZ55_9CHLO</name>
<dbReference type="Proteomes" id="UP001465755">
    <property type="component" value="Unassembled WGS sequence"/>
</dbReference>
<dbReference type="PANTHER" id="PTHR47821:SF2">
    <property type="entry name" value="PHOSPHOGLYCERATE MUTASE FAMILY PROTEIN"/>
    <property type="match status" value="1"/>
</dbReference>
<dbReference type="InterPro" id="IPR013078">
    <property type="entry name" value="His_Pase_superF_clade-1"/>
</dbReference>
<dbReference type="EMBL" id="JALJOQ010000075">
    <property type="protein sequence ID" value="KAK9801888.1"/>
    <property type="molecule type" value="Genomic_DNA"/>
</dbReference>
<comment type="caution">
    <text evidence="1">The sequence shown here is derived from an EMBL/GenBank/DDBJ whole genome shotgun (WGS) entry which is preliminary data.</text>
</comment>
<dbReference type="SUPFAM" id="SSF53254">
    <property type="entry name" value="Phosphoglycerate mutase-like"/>
    <property type="match status" value="1"/>
</dbReference>
<dbReference type="SMART" id="SM00855">
    <property type="entry name" value="PGAM"/>
    <property type="match status" value="1"/>
</dbReference>
<dbReference type="AlphaFoldDB" id="A0AAW1NZ55"/>
<dbReference type="CDD" id="cd07067">
    <property type="entry name" value="HP_PGM_like"/>
    <property type="match status" value="1"/>
</dbReference>
<evidence type="ECO:0000313" key="1">
    <source>
        <dbReference type="EMBL" id="KAK9801888.1"/>
    </source>
</evidence>
<organism evidence="1 2">
    <name type="scientific">Symbiochloris irregularis</name>
    <dbReference type="NCBI Taxonomy" id="706552"/>
    <lineage>
        <taxon>Eukaryota</taxon>
        <taxon>Viridiplantae</taxon>
        <taxon>Chlorophyta</taxon>
        <taxon>core chlorophytes</taxon>
        <taxon>Trebouxiophyceae</taxon>
        <taxon>Trebouxiales</taxon>
        <taxon>Trebouxiaceae</taxon>
        <taxon>Symbiochloris</taxon>
    </lineage>
</organism>
<gene>
    <name evidence="1" type="ORF">WJX73_007472</name>
</gene>
<proteinExistence type="predicted"/>